<evidence type="ECO:0000256" key="6">
    <source>
        <dbReference type="ARBA" id="ARBA00023067"/>
    </source>
</evidence>
<dbReference type="FunCoup" id="B3SB21">
    <property type="interactions" value="1094"/>
</dbReference>
<dbReference type="Pfam" id="PF02151">
    <property type="entry name" value="UVR"/>
    <property type="match status" value="1"/>
</dbReference>
<evidence type="ECO:0000256" key="4">
    <source>
        <dbReference type="ARBA" id="ARBA00022618"/>
    </source>
</evidence>
<dbReference type="OMA" id="NHQKNFV"/>
<feature type="coiled-coil region" evidence="8">
    <location>
        <begin position="438"/>
        <end position="505"/>
    </location>
</feature>
<dbReference type="InParanoid" id="B3SB21"/>
<feature type="non-terminal residue" evidence="11">
    <location>
        <position position="1"/>
    </location>
</feature>
<dbReference type="Gene3D" id="1.25.10.10">
    <property type="entry name" value="Leucine-rich Repeat Variant"/>
    <property type="match status" value="2"/>
</dbReference>
<keyword evidence="3" id="KW-0158">Chromosome</keyword>
<keyword evidence="5" id="KW-0498">Mitosis</keyword>
<dbReference type="InterPro" id="IPR027165">
    <property type="entry name" value="CND3"/>
</dbReference>
<dbReference type="AlphaFoldDB" id="B3SB21"/>
<dbReference type="PANTHER" id="PTHR14418:SF5">
    <property type="entry name" value="CONDENSIN COMPLEX SUBUNIT 3"/>
    <property type="match status" value="1"/>
</dbReference>
<comment type="subcellular location">
    <subcellularLocation>
        <location evidence="1">Chromosome</location>
    </subcellularLocation>
</comment>
<dbReference type="EMBL" id="DS985263">
    <property type="protein sequence ID" value="EDV20086.1"/>
    <property type="molecule type" value="Genomic_DNA"/>
</dbReference>
<sequence length="870" mass="98960">FCQDFVAALRHILIVFKQEAAVERLIDFIARFATETVGDYENDDDQTAIQERSNQFMIFLLQFLLSINQAQDRGIRYRSCQLVCKLLNNLSEDAQIDDDLYNLIYEAMLERLYDKVPAVRIQAVRAVARLQDPTDEDCIVIKKYIELISKDSSAEVRRAVLANIAINALTLPEIIERTKDIKESVRRVAYQVLAERVGIKSLTINQRLDLLENGLKDRSKGIQLICKGKLLTNWLVSLGSNVLVLLQHLDVENATKTIQSVLNMLFMDIPLEDLIAPLVSNDANVVVYGRAKVPKEDSVTSEIVLYWRCLTQHLNSIENHGEEYLDKILPELSVFCEYIKRFIALPYDKQDEESTITRAFILEQLLMLAGVMDLTDEVGRKNFRKLLKEQMMALNSLPTLLPVVMEQYQKLSPDCKNYVSEITEVISDIRQPLVSTRLKYSKEEIRQMELKIARLRVKINELKEKLEECVAEEDFSSAGEIKSSIQELEEQKSQLKDDCEATEFETVIAQDENEVVYRCLSIFKEMLANVTEISTSVHPIINDLMDSLILPSVQNEDPVIRKVAVECLSVCSIINKERARIQLILFLQIMQVDQLEVRLVALKAVFDLLHVFGFKICSESDTEQTSDGNQQNGDENNLNTSSKLLAILTSFLDNELGEIRQVAAEGFAKLLLSGRLSSPKLISRLLLLWYSPTSEDDLHLRHCLGVFFQAFALNSNENQQCLLDAFFPTLHTIADAPDDSALRDIDANNVAELVTHLTSLHIFQANQEHQKEKRTIENLVNVHDDLAVKICNEILSDHEGPLLRVWCKMLNSLSIDKLNSPNVKILTDLVLEALEVVNDKICLKALQKFKQCLLSNNTDENQENTEEGAD</sequence>
<dbReference type="PhylomeDB" id="B3SB21"/>
<feature type="domain" description="Nuclear condensin complex subunit 3 C-terminal" evidence="10">
    <location>
        <begin position="518"/>
        <end position="815"/>
    </location>
</feature>
<dbReference type="GO" id="GO:0051301">
    <property type="term" value="P:cell division"/>
    <property type="evidence" value="ECO:0007669"/>
    <property type="project" value="UniProtKB-KW"/>
</dbReference>
<keyword evidence="7" id="KW-0131">Cell cycle</keyword>
<dbReference type="GO" id="GO:0000796">
    <property type="term" value="C:condensin complex"/>
    <property type="evidence" value="ECO:0007669"/>
    <property type="project" value="InterPro"/>
</dbReference>
<dbReference type="PANTHER" id="PTHR14418">
    <property type="entry name" value="CONDENSIN COMPLEX SUBUNIT 3-RELATED"/>
    <property type="match status" value="1"/>
</dbReference>
<comment type="similarity">
    <text evidence="2">Belongs to the CND3 (condensin subunit 3) family.</text>
</comment>
<keyword evidence="8" id="KW-0175">Coiled coil</keyword>
<gene>
    <name evidence="11" type="ORF">TRIADDRAFT_32599</name>
</gene>
<evidence type="ECO:0000256" key="7">
    <source>
        <dbReference type="ARBA" id="ARBA00023306"/>
    </source>
</evidence>
<evidence type="ECO:0000256" key="1">
    <source>
        <dbReference type="ARBA" id="ARBA00004286"/>
    </source>
</evidence>
<dbReference type="Proteomes" id="UP000009022">
    <property type="component" value="Unassembled WGS sequence"/>
</dbReference>
<keyword evidence="4" id="KW-0132">Cell division</keyword>
<evidence type="ECO:0000259" key="10">
    <source>
        <dbReference type="Pfam" id="PF12719"/>
    </source>
</evidence>
<protein>
    <recommendedName>
        <fullName evidence="13">Nuclear condensin complex subunit 3 C-terminal domain-containing protein</fullName>
    </recommendedName>
</protein>
<dbReference type="KEGG" id="tad:TRIADDRAFT_32599"/>
<evidence type="ECO:0008006" key="13">
    <source>
        <dbReference type="Google" id="ProtNLM"/>
    </source>
</evidence>
<accession>B3SB21</accession>
<evidence type="ECO:0000256" key="3">
    <source>
        <dbReference type="ARBA" id="ARBA00022454"/>
    </source>
</evidence>
<dbReference type="Pfam" id="PF12719">
    <property type="entry name" value="Cnd3"/>
    <property type="match status" value="1"/>
</dbReference>
<keyword evidence="6" id="KW-0226">DNA condensation</keyword>
<dbReference type="OrthoDB" id="27187at2759"/>
<dbReference type="GO" id="GO:0000793">
    <property type="term" value="C:condensed chromosome"/>
    <property type="evidence" value="ECO:0000318"/>
    <property type="project" value="GO_Central"/>
</dbReference>
<evidence type="ECO:0000256" key="2">
    <source>
        <dbReference type="ARBA" id="ARBA00006533"/>
    </source>
</evidence>
<dbReference type="InterPro" id="IPR001943">
    <property type="entry name" value="UVR_dom"/>
</dbReference>
<dbReference type="GO" id="GO:0007076">
    <property type="term" value="P:mitotic chromosome condensation"/>
    <property type="evidence" value="ECO:0000318"/>
    <property type="project" value="GO_Central"/>
</dbReference>
<keyword evidence="12" id="KW-1185">Reference proteome</keyword>
<dbReference type="InterPro" id="IPR011989">
    <property type="entry name" value="ARM-like"/>
</dbReference>
<dbReference type="GeneID" id="6758682"/>
<reference evidence="11 12" key="1">
    <citation type="journal article" date="2008" name="Nature">
        <title>The Trichoplax genome and the nature of placozoans.</title>
        <authorList>
            <person name="Srivastava M."/>
            <person name="Begovic E."/>
            <person name="Chapman J."/>
            <person name="Putnam N.H."/>
            <person name="Hellsten U."/>
            <person name="Kawashima T."/>
            <person name="Kuo A."/>
            <person name="Mitros T."/>
            <person name="Salamov A."/>
            <person name="Carpenter M.L."/>
            <person name="Signorovitch A.Y."/>
            <person name="Moreno M.A."/>
            <person name="Kamm K."/>
            <person name="Grimwood J."/>
            <person name="Schmutz J."/>
            <person name="Shapiro H."/>
            <person name="Grigoriev I.V."/>
            <person name="Buss L.W."/>
            <person name="Schierwater B."/>
            <person name="Dellaporta S.L."/>
            <person name="Rokhsar D.S."/>
        </authorList>
    </citation>
    <scope>NUCLEOTIDE SEQUENCE [LARGE SCALE GENOMIC DNA]</scope>
    <source>
        <strain evidence="11 12">Grell-BS-1999</strain>
    </source>
</reference>
<dbReference type="InterPro" id="IPR016024">
    <property type="entry name" value="ARM-type_fold"/>
</dbReference>
<dbReference type="CTD" id="6758682"/>
<evidence type="ECO:0000259" key="9">
    <source>
        <dbReference type="Pfam" id="PF02151"/>
    </source>
</evidence>
<evidence type="ECO:0000256" key="5">
    <source>
        <dbReference type="ARBA" id="ARBA00022776"/>
    </source>
</evidence>
<dbReference type="RefSeq" id="XP_002117470.1">
    <property type="nucleotide sequence ID" value="XM_002117434.1"/>
</dbReference>
<name>B3SB21_TRIAD</name>
<dbReference type="InterPro" id="IPR025977">
    <property type="entry name" value="Cnd3_C"/>
</dbReference>
<dbReference type="HOGENOM" id="CLU_004446_2_2_1"/>
<evidence type="ECO:0000313" key="12">
    <source>
        <dbReference type="Proteomes" id="UP000009022"/>
    </source>
</evidence>
<feature type="domain" description="UVR" evidence="9">
    <location>
        <begin position="458"/>
        <end position="491"/>
    </location>
</feature>
<evidence type="ECO:0000313" key="11">
    <source>
        <dbReference type="EMBL" id="EDV20086.1"/>
    </source>
</evidence>
<dbReference type="SUPFAM" id="SSF48371">
    <property type="entry name" value="ARM repeat"/>
    <property type="match status" value="1"/>
</dbReference>
<evidence type="ECO:0000256" key="8">
    <source>
        <dbReference type="SAM" id="Coils"/>
    </source>
</evidence>
<proteinExistence type="inferred from homology"/>
<dbReference type="eggNOG" id="KOG2025">
    <property type="taxonomic scope" value="Eukaryota"/>
</dbReference>
<organism evidence="11 12">
    <name type="scientific">Trichoplax adhaerens</name>
    <name type="common">Trichoplax reptans</name>
    <dbReference type="NCBI Taxonomy" id="10228"/>
    <lineage>
        <taxon>Eukaryota</taxon>
        <taxon>Metazoa</taxon>
        <taxon>Placozoa</taxon>
        <taxon>Uniplacotomia</taxon>
        <taxon>Trichoplacea</taxon>
        <taxon>Trichoplacidae</taxon>
        <taxon>Trichoplax</taxon>
    </lineage>
</organism>
<dbReference type="STRING" id="10228.B3SB21"/>